<reference evidence="1 2" key="1">
    <citation type="submission" date="2016-10" db="EMBL/GenBank/DDBJ databases">
        <authorList>
            <person name="de Groot N.N."/>
        </authorList>
    </citation>
    <scope>NUCLEOTIDE SEQUENCE [LARGE SCALE GENOMIC DNA]</scope>
    <source>
        <strain evidence="1 2">B25</strain>
    </source>
</reference>
<protein>
    <submittedName>
        <fullName evidence="1">Uncharacterized protein</fullName>
    </submittedName>
</protein>
<proteinExistence type="predicted"/>
<dbReference type="RefSeq" id="WP_143064171.1">
    <property type="nucleotide sequence ID" value="NZ_FOFU01000002.1"/>
</dbReference>
<name>A0A1H9DFW7_9SPIR</name>
<dbReference type="OrthoDB" id="364497at2"/>
<organism evidence="1 2">
    <name type="scientific">Treponema bryantii</name>
    <dbReference type="NCBI Taxonomy" id="163"/>
    <lineage>
        <taxon>Bacteria</taxon>
        <taxon>Pseudomonadati</taxon>
        <taxon>Spirochaetota</taxon>
        <taxon>Spirochaetia</taxon>
        <taxon>Spirochaetales</taxon>
        <taxon>Treponemataceae</taxon>
        <taxon>Treponema</taxon>
    </lineage>
</organism>
<dbReference type="AlphaFoldDB" id="A0A1H9DFW7"/>
<accession>A0A1H9DFW7</accession>
<sequence>MKRKILFILLILFQIQLFSQEYHLRKLMELKNIKETENLYRRKTEDLEPYDDNTGNVLCIDNNGDIYIQCIDTKELLKIKNNKLKLIYNTNFLIYNVEEVITAVTDKSYIYTGLWGVFKGFDKEFNQIFNINIYKDNGIIIENRQSYYLEKANVLFFWDNKENIYCVVNPGMDKEENRKNFHNTEETKRMFKSDVEMNGVKIRVTNSNNIFINGNFHFWKQDELGNYRYQKVTNNYFLVYNKDNIEEKYRIKFPDDTEVIESSALHPSGDIYVLRMNWNTNTHNLYCIENTWDPQWRAQWYKEHSKN</sequence>
<dbReference type="Proteomes" id="UP000182360">
    <property type="component" value="Unassembled WGS sequence"/>
</dbReference>
<evidence type="ECO:0000313" key="2">
    <source>
        <dbReference type="Proteomes" id="UP000182360"/>
    </source>
</evidence>
<keyword evidence="2" id="KW-1185">Reference proteome</keyword>
<evidence type="ECO:0000313" key="1">
    <source>
        <dbReference type="EMBL" id="SEQ12366.1"/>
    </source>
</evidence>
<dbReference type="EMBL" id="FOFU01000002">
    <property type="protein sequence ID" value="SEQ12366.1"/>
    <property type="molecule type" value="Genomic_DNA"/>
</dbReference>
<gene>
    <name evidence="1" type="ORF">SAMN04487977_102561</name>
</gene>